<dbReference type="Gene3D" id="3.30.200.20">
    <property type="entry name" value="Phosphorylase Kinase, domain 1"/>
    <property type="match status" value="1"/>
</dbReference>
<feature type="compositionally biased region" description="Pro residues" evidence="7">
    <location>
        <begin position="491"/>
        <end position="511"/>
    </location>
</feature>
<accession>A0A813GP45</accession>
<dbReference type="SMART" id="SM00220">
    <property type="entry name" value="S_TKc"/>
    <property type="match status" value="1"/>
</dbReference>
<comment type="caution">
    <text evidence="10">The sequence shown here is derived from an EMBL/GenBank/DDBJ whole genome shotgun (WGS) entry which is preliminary data.</text>
</comment>
<dbReference type="AlphaFoldDB" id="A0A813GP45"/>
<dbReference type="InterPro" id="IPR011009">
    <property type="entry name" value="Kinase-like_dom_sf"/>
</dbReference>
<protein>
    <recommendedName>
        <fullName evidence="1">non-specific serine/threonine protein kinase</fullName>
        <ecNumber evidence="1">2.7.11.1</ecNumber>
    </recommendedName>
</protein>
<proteinExistence type="predicted"/>
<dbReference type="GO" id="GO:0005524">
    <property type="term" value="F:ATP binding"/>
    <property type="evidence" value="ECO:0007669"/>
    <property type="project" value="UniProtKB-KW"/>
</dbReference>
<dbReference type="PANTHER" id="PTHR43671">
    <property type="entry name" value="SERINE/THREONINE-PROTEIN KINASE NEK"/>
    <property type="match status" value="1"/>
</dbReference>
<dbReference type="InterPro" id="IPR001789">
    <property type="entry name" value="Sig_transdc_resp-reg_receiver"/>
</dbReference>
<dbReference type="Gene3D" id="1.10.510.10">
    <property type="entry name" value="Transferase(Phosphotransferase) domain 1"/>
    <property type="match status" value="1"/>
</dbReference>
<dbReference type="InterPro" id="IPR000719">
    <property type="entry name" value="Prot_kinase_dom"/>
</dbReference>
<dbReference type="EC" id="2.7.11.1" evidence="1"/>
<feature type="region of interest" description="Disordered" evidence="7">
    <location>
        <begin position="484"/>
        <end position="601"/>
    </location>
</feature>
<evidence type="ECO:0000256" key="6">
    <source>
        <dbReference type="PROSITE-ProRule" id="PRU00169"/>
    </source>
</evidence>
<evidence type="ECO:0000313" key="10">
    <source>
        <dbReference type="EMBL" id="CAE8625845.1"/>
    </source>
</evidence>
<dbReference type="GO" id="GO:0000160">
    <property type="term" value="P:phosphorelay signal transduction system"/>
    <property type="evidence" value="ECO:0007669"/>
    <property type="project" value="InterPro"/>
</dbReference>
<name>A0A813GP45_POLGL</name>
<evidence type="ECO:0000259" key="9">
    <source>
        <dbReference type="PROSITE" id="PS50110"/>
    </source>
</evidence>
<keyword evidence="11" id="KW-1185">Reference proteome</keyword>
<evidence type="ECO:0000313" key="11">
    <source>
        <dbReference type="Proteomes" id="UP000654075"/>
    </source>
</evidence>
<comment type="caution">
    <text evidence="6">Lacks conserved residue(s) required for the propagation of feature annotation.</text>
</comment>
<evidence type="ECO:0000256" key="3">
    <source>
        <dbReference type="ARBA" id="ARBA00022741"/>
    </source>
</evidence>
<feature type="compositionally biased region" description="Polar residues" evidence="7">
    <location>
        <begin position="732"/>
        <end position="773"/>
    </location>
</feature>
<gene>
    <name evidence="10" type="ORF">PGLA1383_LOCUS42825</name>
</gene>
<dbReference type="SUPFAM" id="SSF56112">
    <property type="entry name" value="Protein kinase-like (PK-like)"/>
    <property type="match status" value="1"/>
</dbReference>
<evidence type="ECO:0000256" key="7">
    <source>
        <dbReference type="SAM" id="MobiDB-lite"/>
    </source>
</evidence>
<sequence length="773" mass="83726">MCAKRMDKELLSACLDAGACGYVAKPLRVQAIRAVVIQYGGGGEEDTTKLSGLKEDPKGNADSGQYDRIRLLGSGSCGEVSLVRRKRDATCFALKQVCIANMGASEQRKVLEELRIHKAFNCPCVVRYFTSWMQNDVACLLLEYVENGSLSVEVQRCRQQSCEIPDMHIVDWAGQMVLGLLYLHTKEIMHRDLKSDNVLGPDAQGSVKIADFGIAKRLRGVVMASSVVGTIETMAPERLSTLVAGIEAEPVEYGPESDLWSLGVVLYELATLRTPFLLPVPDTSPVSVSSEPLVVSSQQRLIARICNEEPMPLPFSRAALLHKLVVGGLLRKRKEERPSLEDLCRDPDLGNSIHRFLKRQKLLSHPSIIEIVDVLPSRGLEASQIASSALDVIGSFRRSKKATSRNEGGAGYIGGTLLNSMASSGGYLDRSRLQASELHGVLPGVPSELAEVFGNFAAQKEAYSEDRCTATESQTAMFLQCDSGVDLDQHPIPPSMPPPPKFPPFLSPELPPCKLSLAIPTKPNPVPETSAEPTRNKTRKSSRSHQSPKSFEFNLQGTGQGNCQLLPDTALGQGSRQRQHRSARSSIEREVEGSPSLAGERNQLVQDPLRGHCVRRSTSAGSLTHGRSPKLGLGLGLGDGEGRFPSGRFGFDSARHSERGAEPCTPPLSRRSSRARLEPLESSKVKMAEECEIFGRARQSLLAPAVDTAARPLRSRSSAQLLAVPMPRLNLSRVSTPASSAMHTPASSKGESQSPARNSTRQHSRSNSVVSGG</sequence>
<dbReference type="OrthoDB" id="10252354at2759"/>
<dbReference type="PROSITE" id="PS50011">
    <property type="entry name" value="PROTEIN_KINASE_DOM"/>
    <property type="match status" value="1"/>
</dbReference>
<feature type="domain" description="Protein kinase" evidence="8">
    <location>
        <begin position="66"/>
        <end position="357"/>
    </location>
</feature>
<feature type="region of interest" description="Disordered" evidence="7">
    <location>
        <begin position="652"/>
        <end position="676"/>
    </location>
</feature>
<dbReference type="PROSITE" id="PS50110">
    <property type="entry name" value="RESPONSE_REGULATORY"/>
    <property type="match status" value="1"/>
</dbReference>
<keyword evidence="5" id="KW-0067">ATP-binding</keyword>
<keyword evidence="4" id="KW-0418">Kinase</keyword>
<evidence type="ECO:0000256" key="1">
    <source>
        <dbReference type="ARBA" id="ARBA00012513"/>
    </source>
</evidence>
<keyword evidence="2" id="KW-0808">Transferase</keyword>
<feature type="compositionally biased region" description="Polar residues" evidence="7">
    <location>
        <begin position="544"/>
        <end position="563"/>
    </location>
</feature>
<feature type="region of interest" description="Disordered" evidence="7">
    <location>
        <begin position="727"/>
        <end position="773"/>
    </location>
</feature>
<dbReference type="EMBL" id="CAJNNV010028818">
    <property type="protein sequence ID" value="CAE8625845.1"/>
    <property type="molecule type" value="Genomic_DNA"/>
</dbReference>
<evidence type="ECO:0000256" key="5">
    <source>
        <dbReference type="ARBA" id="ARBA00022840"/>
    </source>
</evidence>
<evidence type="ECO:0000256" key="4">
    <source>
        <dbReference type="ARBA" id="ARBA00022777"/>
    </source>
</evidence>
<dbReference type="Proteomes" id="UP000654075">
    <property type="component" value="Unassembled WGS sequence"/>
</dbReference>
<feature type="domain" description="Response regulatory" evidence="9">
    <location>
        <begin position="1"/>
        <end position="40"/>
    </location>
</feature>
<dbReference type="GO" id="GO:0004674">
    <property type="term" value="F:protein serine/threonine kinase activity"/>
    <property type="evidence" value="ECO:0007669"/>
    <property type="project" value="UniProtKB-EC"/>
</dbReference>
<organism evidence="10 11">
    <name type="scientific">Polarella glacialis</name>
    <name type="common">Dinoflagellate</name>
    <dbReference type="NCBI Taxonomy" id="89957"/>
    <lineage>
        <taxon>Eukaryota</taxon>
        <taxon>Sar</taxon>
        <taxon>Alveolata</taxon>
        <taxon>Dinophyceae</taxon>
        <taxon>Suessiales</taxon>
        <taxon>Suessiaceae</taxon>
        <taxon>Polarella</taxon>
    </lineage>
</organism>
<dbReference type="InterPro" id="IPR050660">
    <property type="entry name" value="NEK_Ser/Thr_kinase"/>
</dbReference>
<reference evidence="10" key="1">
    <citation type="submission" date="2021-02" db="EMBL/GenBank/DDBJ databases">
        <authorList>
            <person name="Dougan E. K."/>
            <person name="Rhodes N."/>
            <person name="Thang M."/>
            <person name="Chan C."/>
        </authorList>
    </citation>
    <scope>NUCLEOTIDE SEQUENCE</scope>
</reference>
<evidence type="ECO:0000259" key="8">
    <source>
        <dbReference type="PROSITE" id="PS50011"/>
    </source>
</evidence>
<dbReference type="Pfam" id="PF00069">
    <property type="entry name" value="Pkinase"/>
    <property type="match status" value="1"/>
</dbReference>
<dbReference type="PANTHER" id="PTHR43671:SF13">
    <property type="entry name" value="SERINE_THREONINE-PROTEIN KINASE NEK2"/>
    <property type="match status" value="1"/>
</dbReference>
<evidence type="ECO:0000256" key="2">
    <source>
        <dbReference type="ARBA" id="ARBA00022679"/>
    </source>
</evidence>
<keyword evidence="3" id="KW-0547">Nucleotide-binding</keyword>